<gene>
    <name evidence="2" type="ORF">JF539_01495</name>
</gene>
<keyword evidence="1" id="KW-1133">Transmembrane helix</keyword>
<feature type="transmembrane region" description="Helical" evidence="1">
    <location>
        <begin position="54"/>
        <end position="82"/>
    </location>
</feature>
<accession>A0A939E9C8</accession>
<feature type="transmembrane region" description="Helical" evidence="1">
    <location>
        <begin position="12"/>
        <end position="33"/>
    </location>
</feature>
<evidence type="ECO:0000256" key="1">
    <source>
        <dbReference type="SAM" id="Phobius"/>
    </source>
</evidence>
<dbReference type="RefSeq" id="WP_207138472.1">
    <property type="nucleotide sequence ID" value="NZ_JAEKJZ010000001.1"/>
</dbReference>
<evidence type="ECO:0000313" key="2">
    <source>
        <dbReference type="EMBL" id="MBN9668990.1"/>
    </source>
</evidence>
<organism evidence="2 3">
    <name type="scientific">Roseibium aggregatum</name>
    <dbReference type="NCBI Taxonomy" id="187304"/>
    <lineage>
        <taxon>Bacteria</taxon>
        <taxon>Pseudomonadati</taxon>
        <taxon>Pseudomonadota</taxon>
        <taxon>Alphaproteobacteria</taxon>
        <taxon>Hyphomicrobiales</taxon>
        <taxon>Stappiaceae</taxon>
        <taxon>Roseibium</taxon>
    </lineage>
</organism>
<reference evidence="2" key="1">
    <citation type="submission" date="2020-12" db="EMBL/GenBank/DDBJ databases">
        <title>Oil enriched cultivation method for isolating marine PHA-producing bacteria.</title>
        <authorList>
            <person name="Zheng W."/>
            <person name="Yu S."/>
            <person name="Huang Y."/>
        </authorList>
    </citation>
    <scope>NUCLEOTIDE SEQUENCE</scope>
    <source>
        <strain evidence="2">SY-2-12</strain>
    </source>
</reference>
<dbReference type="Proteomes" id="UP000664096">
    <property type="component" value="Unassembled WGS sequence"/>
</dbReference>
<dbReference type="Pfam" id="PF05437">
    <property type="entry name" value="AzlD"/>
    <property type="match status" value="1"/>
</dbReference>
<sequence length="106" mass="10866">MTDPAFSADGMFMLAVLGMASVTYALRAGGYWLMGRLPITPRVRRGLEALPGAIIVSTILPIVLKGGIAVGLCLVVAAAAQVGLKKEYVAVFCAAAVAAGLRYAGL</sequence>
<dbReference type="InterPro" id="IPR008407">
    <property type="entry name" value="Brnchd-chn_aa_trnsp_AzlD"/>
</dbReference>
<keyword evidence="1" id="KW-0472">Membrane</keyword>
<feature type="transmembrane region" description="Helical" evidence="1">
    <location>
        <begin position="88"/>
        <end position="105"/>
    </location>
</feature>
<name>A0A939E9C8_9HYPH</name>
<proteinExistence type="predicted"/>
<protein>
    <submittedName>
        <fullName evidence="2">AzlD domain-containing protein</fullName>
    </submittedName>
</protein>
<evidence type="ECO:0000313" key="3">
    <source>
        <dbReference type="Proteomes" id="UP000664096"/>
    </source>
</evidence>
<keyword evidence="1" id="KW-0812">Transmembrane</keyword>
<dbReference type="EMBL" id="JAEKJZ010000001">
    <property type="protein sequence ID" value="MBN9668990.1"/>
    <property type="molecule type" value="Genomic_DNA"/>
</dbReference>
<comment type="caution">
    <text evidence="2">The sequence shown here is derived from an EMBL/GenBank/DDBJ whole genome shotgun (WGS) entry which is preliminary data.</text>
</comment>
<dbReference type="AlphaFoldDB" id="A0A939E9C8"/>